<comment type="caution">
    <text evidence="2">The sequence shown here is derived from an EMBL/GenBank/DDBJ whole genome shotgun (WGS) entry which is preliminary data.</text>
</comment>
<evidence type="ECO:0000256" key="1">
    <source>
        <dbReference type="SAM" id="MobiDB-lite"/>
    </source>
</evidence>
<organism evidence="2 3">
    <name type="scientific">Coccomyxa viridis</name>
    <dbReference type="NCBI Taxonomy" id="1274662"/>
    <lineage>
        <taxon>Eukaryota</taxon>
        <taxon>Viridiplantae</taxon>
        <taxon>Chlorophyta</taxon>
        <taxon>core chlorophytes</taxon>
        <taxon>Trebouxiophyceae</taxon>
        <taxon>Trebouxiophyceae incertae sedis</taxon>
        <taxon>Coccomyxaceae</taxon>
        <taxon>Coccomyxa</taxon>
    </lineage>
</organism>
<protein>
    <submittedName>
        <fullName evidence="2">G11587 protein</fullName>
    </submittedName>
</protein>
<dbReference type="EMBL" id="CAXHTA020000018">
    <property type="protein sequence ID" value="CAL5228450.1"/>
    <property type="molecule type" value="Genomic_DNA"/>
</dbReference>
<sequence>MDGLLGAVEQLADQGSHELAADIILTLLLKDHNPRDWTSSTALRAGQAAYLLALHLVQVGSTRPADALLRCLGCTLRLADAVLIHKTGPPLQTRSKQSLSLGAWVLPAALPEGLFRQLREVFSPEAPFWQQTGYNDPDHPFFSFLYELGDPAHTAVEAAIHCCKECLSRCGHDMSRVEVAEWWAHKRAATDAHQLHFDLDETRIGSGSAKYKLRHPAYSTVLYLSDCGGPTVVLNQTASSAPAQDAWLCWPRENQLLCFPGNFLHGVIPGMPPEQDAGGQRITLVVVFWEAKLRPQPGAPGSGPMRALPGASSARSFLGHVGSDERGAQRQIHRSEWKAAQHVKRPWKDLTAETGQEQSRGPAAARGAMQPQIPLPPLRFFLLSPEEISDIYQPQYQRQAL</sequence>
<proteinExistence type="predicted"/>
<keyword evidence="3" id="KW-1185">Reference proteome</keyword>
<evidence type="ECO:0000313" key="2">
    <source>
        <dbReference type="EMBL" id="CAL5228450.1"/>
    </source>
</evidence>
<feature type="compositionally biased region" description="Basic and acidic residues" evidence="1">
    <location>
        <begin position="324"/>
        <end position="339"/>
    </location>
</feature>
<dbReference type="Proteomes" id="UP001497392">
    <property type="component" value="Unassembled WGS sequence"/>
</dbReference>
<dbReference type="Gene3D" id="2.60.120.620">
    <property type="entry name" value="q2cbj1_9rhob like domain"/>
    <property type="match status" value="1"/>
</dbReference>
<gene>
    <name evidence="2" type="primary">g11587</name>
    <name evidence="2" type="ORF">VP750_LOCUS10356</name>
</gene>
<evidence type="ECO:0000313" key="3">
    <source>
        <dbReference type="Proteomes" id="UP001497392"/>
    </source>
</evidence>
<name>A0ABP1GB00_9CHLO</name>
<feature type="region of interest" description="Disordered" evidence="1">
    <location>
        <begin position="324"/>
        <end position="370"/>
    </location>
</feature>
<accession>A0ABP1GB00</accession>
<reference evidence="2 3" key="1">
    <citation type="submission" date="2024-06" db="EMBL/GenBank/DDBJ databases">
        <authorList>
            <person name="Kraege A."/>
            <person name="Thomma B."/>
        </authorList>
    </citation>
    <scope>NUCLEOTIDE SEQUENCE [LARGE SCALE GENOMIC DNA]</scope>
</reference>